<dbReference type="NCBIfam" id="TIGR00243">
    <property type="entry name" value="Dxr"/>
    <property type="match status" value="1"/>
</dbReference>
<evidence type="ECO:0000259" key="14">
    <source>
        <dbReference type="PROSITE" id="PS50011"/>
    </source>
</evidence>
<keyword evidence="9" id="KW-0464">Manganese</keyword>
<dbReference type="PROSITE" id="PS00108">
    <property type="entry name" value="PROTEIN_KINASE_ST"/>
    <property type="match status" value="1"/>
</dbReference>
<evidence type="ECO:0000256" key="12">
    <source>
        <dbReference type="ARBA" id="ARBA00073770"/>
    </source>
</evidence>
<dbReference type="Gene3D" id="3.40.50.720">
    <property type="entry name" value="NAD(P)-binding Rossmann-like Domain"/>
    <property type="match status" value="1"/>
</dbReference>
<dbReference type="InterPro" id="IPR013512">
    <property type="entry name" value="DXP_reductoisomerase_N"/>
</dbReference>
<dbReference type="Pfam" id="PF08436">
    <property type="entry name" value="DXP_redisom_C"/>
    <property type="match status" value="1"/>
</dbReference>
<dbReference type="InterPro" id="IPR013644">
    <property type="entry name" value="DXP_reductoisomerase_C"/>
</dbReference>
<dbReference type="HAMAP" id="MF_00183">
    <property type="entry name" value="DXP_reductoisom"/>
    <property type="match status" value="1"/>
</dbReference>
<dbReference type="GO" id="GO:0070402">
    <property type="term" value="F:NADPH binding"/>
    <property type="evidence" value="ECO:0007669"/>
    <property type="project" value="InterPro"/>
</dbReference>
<accession>A0AAD9MMG3</accession>
<evidence type="ECO:0000256" key="3">
    <source>
        <dbReference type="ARBA" id="ARBA00005094"/>
    </source>
</evidence>
<evidence type="ECO:0000256" key="6">
    <source>
        <dbReference type="ARBA" id="ARBA00022723"/>
    </source>
</evidence>
<dbReference type="GO" id="GO:0005524">
    <property type="term" value="F:ATP binding"/>
    <property type="evidence" value="ECO:0007669"/>
    <property type="project" value="InterPro"/>
</dbReference>
<evidence type="ECO:0000256" key="8">
    <source>
        <dbReference type="ARBA" id="ARBA00023002"/>
    </source>
</evidence>
<evidence type="ECO:0000256" key="4">
    <source>
        <dbReference type="ARBA" id="ARBA00006825"/>
    </source>
</evidence>
<feature type="coiled-coil region" evidence="13">
    <location>
        <begin position="6"/>
        <end position="80"/>
    </location>
</feature>
<organism evidence="15 16">
    <name type="scientific">Prototheca wickerhamii</name>
    <dbReference type="NCBI Taxonomy" id="3111"/>
    <lineage>
        <taxon>Eukaryota</taxon>
        <taxon>Viridiplantae</taxon>
        <taxon>Chlorophyta</taxon>
        <taxon>core chlorophytes</taxon>
        <taxon>Trebouxiophyceae</taxon>
        <taxon>Chlorellales</taxon>
        <taxon>Chlorellaceae</taxon>
        <taxon>Prototheca</taxon>
    </lineage>
</organism>
<evidence type="ECO:0000313" key="16">
    <source>
        <dbReference type="Proteomes" id="UP001255856"/>
    </source>
</evidence>
<dbReference type="EMBL" id="JASFZW010000002">
    <property type="protein sequence ID" value="KAK2079608.1"/>
    <property type="molecule type" value="Genomic_DNA"/>
</dbReference>
<name>A0AAD9MMG3_PROWI</name>
<dbReference type="EC" id="1.1.1.267" evidence="5"/>
<comment type="similarity">
    <text evidence="4">Belongs to the DXR family.</text>
</comment>
<dbReference type="InterPro" id="IPR036291">
    <property type="entry name" value="NAD(P)-bd_dom_sf"/>
</dbReference>
<dbReference type="GO" id="GO:0051484">
    <property type="term" value="P:isopentenyl diphosphate biosynthetic process, methylerythritol 4-phosphate pathway involved in terpenoid biosynthetic process"/>
    <property type="evidence" value="ECO:0007669"/>
    <property type="project" value="TreeGrafter"/>
</dbReference>
<dbReference type="NCBIfam" id="NF009114">
    <property type="entry name" value="PRK12464.1"/>
    <property type="match status" value="1"/>
</dbReference>
<dbReference type="Gene3D" id="1.10.1740.10">
    <property type="match status" value="1"/>
</dbReference>
<dbReference type="InterPro" id="IPR003821">
    <property type="entry name" value="DXP_reductoisomerase"/>
</dbReference>
<comment type="caution">
    <text evidence="15">The sequence shown here is derived from an EMBL/GenBank/DDBJ whole genome shotgun (WGS) entry which is preliminary data.</text>
</comment>
<keyword evidence="16" id="KW-1185">Reference proteome</keyword>
<dbReference type="InterPro" id="IPR011009">
    <property type="entry name" value="Kinase-like_dom_sf"/>
</dbReference>
<dbReference type="PANTHER" id="PTHR30525">
    <property type="entry name" value="1-DEOXY-D-XYLULOSE 5-PHOSPHATE REDUCTOISOMERASE"/>
    <property type="match status" value="1"/>
</dbReference>
<evidence type="ECO:0000313" key="15">
    <source>
        <dbReference type="EMBL" id="KAK2079608.1"/>
    </source>
</evidence>
<keyword evidence="13" id="KW-0175">Coiled coil</keyword>
<dbReference type="PROSITE" id="PS50011">
    <property type="entry name" value="PROTEIN_KINASE_DOM"/>
    <property type="match status" value="1"/>
</dbReference>
<keyword evidence="10" id="KW-0414">Isoprene biosynthesis</keyword>
<dbReference type="Pfam" id="PF02670">
    <property type="entry name" value="DXP_reductoisom"/>
    <property type="match status" value="1"/>
</dbReference>
<dbReference type="Pfam" id="PF13288">
    <property type="entry name" value="DXPR_C"/>
    <property type="match status" value="1"/>
</dbReference>
<dbReference type="FunFam" id="1.10.1740.10:FF:000006">
    <property type="entry name" value="1-deoxy-D-xylulose 5-phosphate reductoisomerase, chloroplastic"/>
    <property type="match status" value="1"/>
</dbReference>
<comment type="cofactor">
    <cofactor evidence="2">
        <name>Mg(2+)</name>
        <dbReference type="ChEBI" id="CHEBI:18420"/>
    </cofactor>
</comment>
<reference evidence="15" key="1">
    <citation type="submission" date="2021-01" db="EMBL/GenBank/DDBJ databases">
        <authorList>
            <person name="Eckstrom K.M.E."/>
        </authorList>
    </citation>
    <scope>NUCLEOTIDE SEQUENCE</scope>
    <source>
        <strain evidence="15">UVCC 0001</strain>
    </source>
</reference>
<dbReference type="InterPro" id="IPR036169">
    <property type="entry name" value="DXPR_C_sf"/>
</dbReference>
<keyword evidence="6" id="KW-0479">Metal-binding</keyword>
<evidence type="ECO:0000256" key="5">
    <source>
        <dbReference type="ARBA" id="ARBA00012366"/>
    </source>
</evidence>
<comment type="cofactor">
    <cofactor evidence="1">
        <name>Mn(2+)</name>
        <dbReference type="ChEBI" id="CHEBI:29035"/>
    </cofactor>
</comment>
<comment type="catalytic activity">
    <reaction evidence="11">
        <text>2-C-methyl-D-erythritol 4-phosphate + NADP(+) = 1-deoxy-D-xylulose 5-phosphate + NADPH + H(+)</text>
        <dbReference type="Rhea" id="RHEA:13717"/>
        <dbReference type="ChEBI" id="CHEBI:15378"/>
        <dbReference type="ChEBI" id="CHEBI:57783"/>
        <dbReference type="ChEBI" id="CHEBI:57792"/>
        <dbReference type="ChEBI" id="CHEBI:58262"/>
        <dbReference type="ChEBI" id="CHEBI:58349"/>
        <dbReference type="EC" id="1.1.1.267"/>
    </reaction>
    <physiologicalReaction direction="right-to-left" evidence="11">
        <dbReference type="Rhea" id="RHEA:13719"/>
    </physiologicalReaction>
</comment>
<evidence type="ECO:0000256" key="7">
    <source>
        <dbReference type="ARBA" id="ARBA00022857"/>
    </source>
</evidence>
<dbReference type="SUPFAM" id="SSF51735">
    <property type="entry name" value="NAD(P)-binding Rossmann-fold domains"/>
    <property type="match status" value="1"/>
</dbReference>
<comment type="pathway">
    <text evidence="3">Isoprenoid biosynthesis; isopentenyl diphosphate biosynthesis via DXP pathway; isopentenyl diphosphate from 1-deoxy-D-xylulose 5-phosphate: step 1/6.</text>
</comment>
<evidence type="ECO:0000256" key="2">
    <source>
        <dbReference type="ARBA" id="ARBA00001946"/>
    </source>
</evidence>
<sequence>MVVGPEDDAHVLIAQLEAERDRLRNAVGKLRESNAILKTELDKEFDRDYKTAIEENIPLIASYTARIERFEQEIASLKRGVQKRFSLLGSTGSIGTQTLDIVGEHADRFEVVALAAGTNAELLAEQVRQFRPELVSVADGGVATRLRARLEELGLPAAEQPAIETGAAGLDAVAAHPAADACVTGIVGCAGLRPTMAAIHAGKDICLANKETLIAGGPTVLPAAAAAGVRILPADSEHSAIFQCLQGLPAGGLRRVILTASGGAFRDWDAADLPRATVRDALKHPNWSMGRKITVDSASLMNKGLEVIEAHYLFGAAYDAIEVVIHPQSIVHSLIETADSSVLAQLGWPDMRLPILYTMSWPERVPCSETTWPRLDLAKAGTLTFREPDRAKYPALGLAYAAGRAGGTMTGVLSAANEAAVELFLEERVRYIDIVPLVEAACEAHRDELVAAPSLEDIVHYDAWARRYVNETAAPAVAKSPVPATYLAIVMEYVGGGNLQQYVERAGHLPEWLARCFFQQLILALQYLHETVNIAHRDIKLGNILLNTKYKIPILKLCDFGYSKNILTGSVPKTRVGTAAYISPEVAQSRGEKGYDTEKADVWSCGVTLYCMLAGRYPFMDADHQIRWGLSAEDVDAVCSSLTNVSDACRSLLHRILVVDSERRATFADIMADPWFKLYLPNLGDMSLAPPGDVQSEEQVLACLNEAQRLSALIMKEEAENNEALGAAIDDVFLEVHPDQAQQLS</sequence>
<dbReference type="InterPro" id="IPR000719">
    <property type="entry name" value="Prot_kinase_dom"/>
</dbReference>
<dbReference type="GO" id="GO:0030145">
    <property type="term" value="F:manganese ion binding"/>
    <property type="evidence" value="ECO:0007669"/>
    <property type="project" value="TreeGrafter"/>
</dbReference>
<keyword evidence="7" id="KW-0521">NADP</keyword>
<dbReference type="SUPFAM" id="SSF55347">
    <property type="entry name" value="Glyceraldehyde-3-phosphate dehydrogenase-like, C-terminal domain"/>
    <property type="match status" value="1"/>
</dbReference>
<keyword evidence="8" id="KW-0560">Oxidoreductase</keyword>
<dbReference type="SUPFAM" id="SSF56112">
    <property type="entry name" value="Protein kinase-like (PK-like)"/>
    <property type="match status" value="1"/>
</dbReference>
<dbReference type="SMART" id="SM00220">
    <property type="entry name" value="S_TKc"/>
    <property type="match status" value="1"/>
</dbReference>
<protein>
    <recommendedName>
        <fullName evidence="12">1-deoxy-D-xylulose 5-phosphate reductoisomerase, apicoplastic</fullName>
        <ecNumber evidence="5">1.1.1.267</ecNumber>
    </recommendedName>
</protein>
<dbReference type="PANTHER" id="PTHR30525:SF0">
    <property type="entry name" value="1-DEOXY-D-XYLULOSE 5-PHOSPHATE REDUCTOISOMERASE, CHLOROPLASTIC"/>
    <property type="match status" value="1"/>
</dbReference>
<dbReference type="FunFam" id="3.40.50.720:FF:000045">
    <property type="entry name" value="1-deoxy-D-xylulose 5-phosphate reductoisomerase"/>
    <property type="match status" value="1"/>
</dbReference>
<dbReference type="GO" id="GO:0004672">
    <property type="term" value="F:protein kinase activity"/>
    <property type="evidence" value="ECO:0007669"/>
    <property type="project" value="InterPro"/>
</dbReference>
<dbReference type="InterPro" id="IPR008271">
    <property type="entry name" value="Ser/Thr_kinase_AS"/>
</dbReference>
<dbReference type="Gene3D" id="1.10.510.10">
    <property type="entry name" value="Transferase(Phosphotransferase) domain 1"/>
    <property type="match status" value="1"/>
</dbReference>
<dbReference type="SUPFAM" id="SSF69055">
    <property type="entry name" value="1-deoxy-D-xylulose-5-phosphate reductoisomerase, C-terminal domain"/>
    <property type="match status" value="1"/>
</dbReference>
<gene>
    <name evidence="15" type="ORF">QBZ16_002003</name>
</gene>
<evidence type="ECO:0000256" key="1">
    <source>
        <dbReference type="ARBA" id="ARBA00001936"/>
    </source>
</evidence>
<dbReference type="Pfam" id="PF00069">
    <property type="entry name" value="Pkinase"/>
    <property type="match status" value="1"/>
</dbReference>
<dbReference type="AlphaFoldDB" id="A0AAD9MMG3"/>
<dbReference type="Proteomes" id="UP001255856">
    <property type="component" value="Unassembled WGS sequence"/>
</dbReference>
<evidence type="ECO:0000256" key="11">
    <source>
        <dbReference type="ARBA" id="ARBA00048543"/>
    </source>
</evidence>
<dbReference type="InterPro" id="IPR026877">
    <property type="entry name" value="DXPR_C"/>
</dbReference>
<feature type="domain" description="Protein kinase" evidence="14">
    <location>
        <begin position="385"/>
        <end position="676"/>
    </location>
</feature>
<proteinExistence type="inferred from homology"/>
<evidence type="ECO:0000256" key="13">
    <source>
        <dbReference type="SAM" id="Coils"/>
    </source>
</evidence>
<evidence type="ECO:0000256" key="10">
    <source>
        <dbReference type="ARBA" id="ARBA00023229"/>
    </source>
</evidence>
<dbReference type="GO" id="GO:0030604">
    <property type="term" value="F:1-deoxy-D-xylulose-5-phosphate reductoisomerase activity"/>
    <property type="evidence" value="ECO:0007669"/>
    <property type="project" value="UniProtKB-EC"/>
</dbReference>
<evidence type="ECO:0000256" key="9">
    <source>
        <dbReference type="ARBA" id="ARBA00023211"/>
    </source>
</evidence>